<evidence type="ECO:0000256" key="2">
    <source>
        <dbReference type="ARBA" id="ARBA00022840"/>
    </source>
</evidence>
<keyword evidence="2 4" id="KW-0067">ATP-binding</keyword>
<proteinExistence type="predicted"/>
<protein>
    <submittedName>
        <fullName evidence="4">ATP-binding cassette subfamily F protein 3</fullName>
    </submittedName>
</protein>
<dbReference type="AlphaFoldDB" id="A0A7W9SVS3"/>
<dbReference type="InterPro" id="IPR003593">
    <property type="entry name" value="AAA+_ATPase"/>
</dbReference>
<dbReference type="CDD" id="cd03221">
    <property type="entry name" value="ABCF_EF-3"/>
    <property type="match status" value="2"/>
</dbReference>
<dbReference type="InterPro" id="IPR032781">
    <property type="entry name" value="ABC_tran_Xtn"/>
</dbReference>
<organism evidence="4 5">
    <name type="scientific">Armatimonas rosea</name>
    <dbReference type="NCBI Taxonomy" id="685828"/>
    <lineage>
        <taxon>Bacteria</taxon>
        <taxon>Bacillati</taxon>
        <taxon>Armatimonadota</taxon>
        <taxon>Armatimonadia</taxon>
        <taxon>Armatimonadales</taxon>
        <taxon>Armatimonadaceae</taxon>
        <taxon>Armatimonas</taxon>
    </lineage>
</organism>
<sequence length="531" mass="59674">MLTAEKIYKSFGPQDVLKDITLQLGDRDRIGVVGLNGQGKSTLIKILAGLEEPDKGVVHRHGSTVGYLNQESQCRLGVTVGEEMRSAFPDMADVEARLIAASQAMAGDASKSDVAALNKATDDLTKLEAHTMDARIGRVLSGLRFELDAVDRLTDTYSGGWQMRIAMAKLLLQEPDYLFLDEPTNHLDTEAKFWLMYDYIPSYPGTVICISHDVEFLNLTSEEIWEVKDMEVNKFKGNYDDYVRLDDERYQRELKAYDAQQREIADWKEFVQRWRGNKSKAGMVESRVKQLEKIDILPKPKERPKTIYLQFPEPPREAPEPISIEDVYKSYGEKNVLNGITLPMVRQDKIALTGPNGAGKSTLLKLVAGVEQPTKGRIIVNPKTEIGYFAQHQAEALLPQRTVYEETLAGIDPKMEELARGLLARLQFRGDDAPFKKIGVLSGGERARVALAKFLLRPANFYLLDEPTNHLDPLAREVLIEALKKFEGTILMSTHDQLLIDTVATGIFDMSDGQFTMVLDPATERIKRVNV</sequence>
<gene>
    <name evidence="4" type="ORF">HNQ39_005614</name>
</gene>
<dbReference type="InterPro" id="IPR051309">
    <property type="entry name" value="ABCF_ATPase"/>
</dbReference>
<dbReference type="EMBL" id="JACHGW010000008">
    <property type="protein sequence ID" value="MBB6053772.1"/>
    <property type="molecule type" value="Genomic_DNA"/>
</dbReference>
<evidence type="ECO:0000313" key="4">
    <source>
        <dbReference type="EMBL" id="MBB6053772.1"/>
    </source>
</evidence>
<dbReference type="PROSITE" id="PS00211">
    <property type="entry name" value="ABC_TRANSPORTER_1"/>
    <property type="match status" value="2"/>
</dbReference>
<evidence type="ECO:0000313" key="5">
    <source>
        <dbReference type="Proteomes" id="UP000520814"/>
    </source>
</evidence>
<dbReference type="InterPro" id="IPR017871">
    <property type="entry name" value="ABC_transporter-like_CS"/>
</dbReference>
<dbReference type="PROSITE" id="PS50893">
    <property type="entry name" value="ABC_TRANSPORTER_2"/>
    <property type="match status" value="2"/>
</dbReference>
<dbReference type="GO" id="GO:0005524">
    <property type="term" value="F:ATP binding"/>
    <property type="evidence" value="ECO:0007669"/>
    <property type="project" value="UniProtKB-KW"/>
</dbReference>
<dbReference type="Gene3D" id="3.40.50.300">
    <property type="entry name" value="P-loop containing nucleotide triphosphate hydrolases"/>
    <property type="match status" value="2"/>
</dbReference>
<keyword evidence="1" id="KW-0547">Nucleotide-binding</keyword>
<dbReference type="Pfam" id="PF12848">
    <property type="entry name" value="ABC_tran_Xtn"/>
    <property type="match status" value="1"/>
</dbReference>
<evidence type="ECO:0000259" key="3">
    <source>
        <dbReference type="PROSITE" id="PS50893"/>
    </source>
</evidence>
<feature type="domain" description="ABC transporter" evidence="3">
    <location>
        <begin position="322"/>
        <end position="531"/>
    </location>
</feature>
<dbReference type="PANTHER" id="PTHR42855">
    <property type="entry name" value="ABC TRANSPORTER ATP-BINDING SUBUNIT"/>
    <property type="match status" value="1"/>
</dbReference>
<reference evidence="4 5" key="1">
    <citation type="submission" date="2020-08" db="EMBL/GenBank/DDBJ databases">
        <title>Genomic Encyclopedia of Type Strains, Phase IV (KMG-IV): sequencing the most valuable type-strain genomes for metagenomic binning, comparative biology and taxonomic classification.</title>
        <authorList>
            <person name="Goeker M."/>
        </authorList>
    </citation>
    <scope>NUCLEOTIDE SEQUENCE [LARGE SCALE GENOMIC DNA]</scope>
    <source>
        <strain evidence="4 5">DSM 23562</strain>
    </source>
</reference>
<name>A0A7W9SVS3_ARMRO</name>
<dbReference type="GO" id="GO:0016887">
    <property type="term" value="F:ATP hydrolysis activity"/>
    <property type="evidence" value="ECO:0007669"/>
    <property type="project" value="InterPro"/>
</dbReference>
<feature type="domain" description="ABC transporter" evidence="3">
    <location>
        <begin position="2"/>
        <end position="254"/>
    </location>
</feature>
<dbReference type="Pfam" id="PF00005">
    <property type="entry name" value="ABC_tran"/>
    <property type="match status" value="2"/>
</dbReference>
<dbReference type="Proteomes" id="UP000520814">
    <property type="component" value="Unassembled WGS sequence"/>
</dbReference>
<keyword evidence="5" id="KW-1185">Reference proteome</keyword>
<accession>A0A7W9SVS3</accession>
<dbReference type="PANTHER" id="PTHR42855:SF2">
    <property type="entry name" value="DRUG RESISTANCE ABC TRANSPORTER,ATP-BINDING PROTEIN"/>
    <property type="match status" value="1"/>
</dbReference>
<dbReference type="RefSeq" id="WP_184203861.1">
    <property type="nucleotide sequence ID" value="NZ_JACHGW010000008.1"/>
</dbReference>
<comment type="caution">
    <text evidence="4">The sequence shown here is derived from an EMBL/GenBank/DDBJ whole genome shotgun (WGS) entry which is preliminary data.</text>
</comment>
<dbReference type="InterPro" id="IPR027417">
    <property type="entry name" value="P-loop_NTPase"/>
</dbReference>
<dbReference type="InterPro" id="IPR003439">
    <property type="entry name" value="ABC_transporter-like_ATP-bd"/>
</dbReference>
<evidence type="ECO:0000256" key="1">
    <source>
        <dbReference type="ARBA" id="ARBA00022741"/>
    </source>
</evidence>
<dbReference type="SUPFAM" id="SSF52540">
    <property type="entry name" value="P-loop containing nucleoside triphosphate hydrolases"/>
    <property type="match status" value="2"/>
</dbReference>
<dbReference type="SMART" id="SM00382">
    <property type="entry name" value="AAA"/>
    <property type="match status" value="2"/>
</dbReference>
<dbReference type="FunFam" id="3.40.50.300:FF:000011">
    <property type="entry name" value="Putative ABC transporter ATP-binding component"/>
    <property type="match status" value="1"/>
</dbReference>